<dbReference type="Proteomes" id="UP000254134">
    <property type="component" value="Unassembled WGS sequence"/>
</dbReference>
<feature type="active site" description="Acyl-thioester intermediate" evidence="2">
    <location>
        <position position="216"/>
    </location>
</feature>
<comment type="caution">
    <text evidence="4">The sequence shown here is derived from an EMBL/GenBank/DDBJ whole genome shotgun (WGS) entry which is preliminary data.</text>
</comment>
<feature type="active site" description="Proton donor/acceptor" evidence="2">
    <location>
        <position position="156"/>
    </location>
</feature>
<dbReference type="InterPro" id="IPR023365">
    <property type="entry name" value="Sortase_dom-sf"/>
</dbReference>
<evidence type="ECO:0000313" key="5">
    <source>
        <dbReference type="Proteomes" id="UP000254134"/>
    </source>
</evidence>
<feature type="transmembrane region" description="Helical" evidence="3">
    <location>
        <begin position="20"/>
        <end position="42"/>
    </location>
</feature>
<dbReference type="InterPro" id="IPR041999">
    <property type="entry name" value="Sortase_D_1"/>
</dbReference>
<dbReference type="CDD" id="cd05828">
    <property type="entry name" value="Sortase_D_1"/>
    <property type="match status" value="1"/>
</dbReference>
<keyword evidence="3" id="KW-0812">Transmembrane</keyword>
<organism evidence="4 5">
    <name type="scientific">Gaiella occulta</name>
    <dbReference type="NCBI Taxonomy" id="1002870"/>
    <lineage>
        <taxon>Bacteria</taxon>
        <taxon>Bacillati</taxon>
        <taxon>Actinomycetota</taxon>
        <taxon>Thermoleophilia</taxon>
        <taxon>Gaiellales</taxon>
        <taxon>Gaiellaceae</taxon>
        <taxon>Gaiella</taxon>
    </lineage>
</organism>
<accession>A0A7M2YXL7</accession>
<dbReference type="Gene3D" id="2.40.260.10">
    <property type="entry name" value="Sortase"/>
    <property type="match status" value="1"/>
</dbReference>
<reference evidence="5" key="2">
    <citation type="journal article" date="2019" name="MicrobiologyOpen">
        <title>High-quality draft genome sequence of Gaiella occulta isolated from a 150 meter deep mineral water borehole and comparison with the genome sequences of other deep-branching lineages of the phylum Actinobacteria.</title>
        <authorList>
            <person name="Severino R."/>
            <person name="Froufe H.J.C."/>
            <person name="Barroso C."/>
            <person name="Albuquerque L."/>
            <person name="Lobo-da-Cunha A."/>
            <person name="da Costa M.S."/>
            <person name="Egas C."/>
        </authorList>
    </citation>
    <scope>NUCLEOTIDE SEQUENCE [LARGE SCALE GENOMIC DNA]</scope>
    <source>
        <strain evidence="5">F2-233</strain>
    </source>
</reference>
<dbReference type="SUPFAM" id="SSF63817">
    <property type="entry name" value="Sortase"/>
    <property type="match status" value="1"/>
</dbReference>
<evidence type="ECO:0000313" key="4">
    <source>
        <dbReference type="EMBL" id="RDI74873.1"/>
    </source>
</evidence>
<name>A0A7M2YXL7_9ACTN</name>
<gene>
    <name evidence="4" type="ORF">Gocc_1762</name>
</gene>
<keyword evidence="1" id="KW-0378">Hydrolase</keyword>
<dbReference type="NCBIfam" id="TIGR01076">
    <property type="entry name" value="sortase_fam"/>
    <property type="match status" value="1"/>
</dbReference>
<dbReference type="Pfam" id="PF04203">
    <property type="entry name" value="Sortase"/>
    <property type="match status" value="1"/>
</dbReference>
<dbReference type="AlphaFoldDB" id="A0A7M2YXL7"/>
<protein>
    <submittedName>
        <fullName evidence="4">Sortase</fullName>
    </submittedName>
</protein>
<evidence type="ECO:0000256" key="1">
    <source>
        <dbReference type="ARBA" id="ARBA00022801"/>
    </source>
</evidence>
<dbReference type="InterPro" id="IPR005754">
    <property type="entry name" value="Sortase"/>
</dbReference>
<proteinExistence type="predicted"/>
<dbReference type="EMBL" id="QQZY01000003">
    <property type="protein sequence ID" value="RDI74873.1"/>
    <property type="molecule type" value="Genomic_DNA"/>
</dbReference>
<reference evidence="4 5" key="1">
    <citation type="submission" date="2018-07" db="EMBL/GenBank/DDBJ databases">
        <title>High-quality-draft genome sequence of Gaiella occulta.</title>
        <authorList>
            <person name="Severino R."/>
            <person name="Froufe H.J.C."/>
            <person name="Rainey F.A."/>
            <person name="Barroso C."/>
            <person name="Albuquerque L."/>
            <person name="Lobo-Da-Cunha A."/>
            <person name="Da Costa M.S."/>
            <person name="Egas C."/>
        </authorList>
    </citation>
    <scope>NUCLEOTIDE SEQUENCE [LARGE SCALE GENOMIC DNA]</scope>
    <source>
        <strain evidence="4 5">F2-233</strain>
    </source>
</reference>
<evidence type="ECO:0000256" key="2">
    <source>
        <dbReference type="PIRSR" id="PIRSR605754-1"/>
    </source>
</evidence>
<keyword evidence="3" id="KW-0472">Membrane</keyword>
<sequence length="238" mass="26318">MSEDAVVRRPRSLPRRAVRVGGTILMALGLLALVWGFVVWRFGDPVTGLYTRWQQRQLQTELSQVQRRYAAPAPAAGAASASADPAAAAAAMRRQARRLRSETGRGEALGRIRVSRIGLDMIVVNGTDRDSLVRGPGVDPRTHLPGEGQLVYIAGHRTTYGAPFAQIDRLRPGDRIELDMPYGKFVYRVSSHVIVPADDLDRLRSRGREEVALQACYPRFSARQRYIVYATPVKTPAS</sequence>
<evidence type="ECO:0000256" key="3">
    <source>
        <dbReference type="SAM" id="Phobius"/>
    </source>
</evidence>
<dbReference type="GO" id="GO:0016787">
    <property type="term" value="F:hydrolase activity"/>
    <property type="evidence" value="ECO:0007669"/>
    <property type="project" value="UniProtKB-KW"/>
</dbReference>
<keyword evidence="3" id="KW-1133">Transmembrane helix</keyword>
<keyword evidence="5" id="KW-1185">Reference proteome</keyword>